<protein>
    <recommendedName>
        <fullName evidence="1">YhfM-like domain-containing protein</fullName>
    </recommendedName>
</protein>
<dbReference type="EMBL" id="LCZJ02000019">
    <property type="protein sequence ID" value="KTD86760.1"/>
    <property type="molecule type" value="Genomic_DNA"/>
</dbReference>
<evidence type="ECO:0000313" key="3">
    <source>
        <dbReference type="Proteomes" id="UP000054709"/>
    </source>
</evidence>
<evidence type="ECO:0000259" key="1">
    <source>
        <dbReference type="Pfam" id="PF26353"/>
    </source>
</evidence>
<dbReference type="OrthoDB" id="2551817at2"/>
<comment type="caution">
    <text evidence="2">The sequence shown here is derived from an EMBL/GenBank/DDBJ whole genome shotgun (WGS) entry which is preliminary data.</text>
</comment>
<proteinExistence type="predicted"/>
<dbReference type="Proteomes" id="UP000054709">
    <property type="component" value="Unassembled WGS sequence"/>
</dbReference>
<accession>A0A0W1AZL8</accession>
<reference evidence="2 3" key="1">
    <citation type="journal article" date="2015" name="Int. Biodeterior. Biodegradation">
        <title>Physiological and genetic screening methods for the isolation of methyl tert-butyl ether-degrading bacteria for bioremediation purposes.</title>
        <authorList>
            <person name="Guisado I.M."/>
            <person name="Purswani J."/>
            <person name="Gonzalez Lopez J."/>
            <person name="Pozo C."/>
        </authorList>
    </citation>
    <scope>NUCLEOTIDE SEQUENCE [LARGE SCALE GENOMIC DNA]</scope>
    <source>
        <strain evidence="2 3">SH7</strain>
    </source>
</reference>
<sequence>MKKINLLALLTVISVIFVGCVNTGNKDKAIQTQIDLSSVNSITVQNDSGESMTITDNNVIELFTEAIHTAEYDSAKLDIAAPDYEATVELKNKENEKFSFWIMGENGLFTKSAQNGHYKLPETEKVVLLNLFQPNDQQAETDNLKIDEDIKRITIANAVAHGSVNANIKDEYTDHETIEIFVRAIKNAVQIPGELNTATPNYDIVLISDNNKYAFHLWINETSEQGMLMNVNETSTGYTLTKESTAELKKIMFTEAKFNGYVPHSIVGAQ</sequence>
<feature type="domain" description="YhfM-like" evidence="1">
    <location>
        <begin position="40"/>
        <end position="135"/>
    </location>
</feature>
<dbReference type="RefSeq" id="WP_060623648.1">
    <property type="nucleotide sequence ID" value="NZ_LCZJ02000019.1"/>
</dbReference>
<gene>
    <name evidence="2" type="ORF">UQ64_15070</name>
</gene>
<evidence type="ECO:0000313" key="2">
    <source>
        <dbReference type="EMBL" id="KTD86760.1"/>
    </source>
</evidence>
<organism evidence="2 3">
    <name type="scientific">Paenibacillus etheri</name>
    <dbReference type="NCBI Taxonomy" id="1306852"/>
    <lineage>
        <taxon>Bacteria</taxon>
        <taxon>Bacillati</taxon>
        <taxon>Bacillota</taxon>
        <taxon>Bacilli</taxon>
        <taxon>Bacillales</taxon>
        <taxon>Paenibacillaceae</taxon>
        <taxon>Paenibacillus</taxon>
    </lineage>
</organism>
<dbReference type="PROSITE" id="PS51257">
    <property type="entry name" value="PROKAR_LIPOPROTEIN"/>
    <property type="match status" value="1"/>
</dbReference>
<keyword evidence="3" id="KW-1185">Reference proteome</keyword>
<dbReference type="Pfam" id="PF26353">
    <property type="entry name" value="YhfM"/>
    <property type="match status" value="2"/>
</dbReference>
<feature type="domain" description="YhfM-like" evidence="1">
    <location>
        <begin position="168"/>
        <end position="252"/>
    </location>
</feature>
<name>A0A0W1AZL8_9BACL</name>
<dbReference type="InterPro" id="IPR058780">
    <property type="entry name" value="YhfM-like_dom"/>
</dbReference>
<dbReference type="AlphaFoldDB" id="A0A0W1AZL8"/>